<evidence type="ECO:0000313" key="5">
    <source>
        <dbReference type="EMBL" id="KAJ7366009.1"/>
    </source>
</evidence>
<keyword evidence="6" id="KW-1185">Reference proteome</keyword>
<sequence>MREFVKEKKTFDVVINDLTDIVIQSEKQGSYLDFQQEIQDLSIRLLSPRGKYFVQGAYGFNQQNDSLRLYEEQLENLYCPVEFKREFVFVPSFLELWTFYEIWKKQTTTTVNSPEK</sequence>
<evidence type="ECO:0000256" key="1">
    <source>
        <dbReference type="ARBA" id="ARBA00007867"/>
    </source>
</evidence>
<proteinExistence type="inferred from homology"/>
<protein>
    <recommendedName>
        <fullName evidence="4">PABS domain-containing protein</fullName>
    </recommendedName>
</protein>
<gene>
    <name evidence="5" type="ORF">OS493_002751</name>
</gene>
<accession>A0A9W9YWU7</accession>
<dbReference type="GO" id="GO:0016768">
    <property type="term" value="F:spermine synthase activity"/>
    <property type="evidence" value="ECO:0007669"/>
    <property type="project" value="InterPro"/>
</dbReference>
<dbReference type="Proteomes" id="UP001163046">
    <property type="component" value="Unassembled WGS sequence"/>
</dbReference>
<dbReference type="GO" id="GO:0006597">
    <property type="term" value="P:spermine biosynthetic process"/>
    <property type="evidence" value="ECO:0007669"/>
    <property type="project" value="InterPro"/>
</dbReference>
<name>A0A9W9YWU7_9CNID</name>
<evidence type="ECO:0000313" key="6">
    <source>
        <dbReference type="Proteomes" id="UP001163046"/>
    </source>
</evidence>
<evidence type="ECO:0000259" key="4">
    <source>
        <dbReference type="PROSITE" id="PS51006"/>
    </source>
</evidence>
<comment type="caution">
    <text evidence="5">The sequence shown here is derived from an EMBL/GenBank/DDBJ whole genome shotgun (WGS) entry which is preliminary data.</text>
</comment>
<evidence type="ECO:0000256" key="3">
    <source>
        <dbReference type="PROSITE-ProRule" id="PRU00354"/>
    </source>
</evidence>
<organism evidence="5 6">
    <name type="scientific">Desmophyllum pertusum</name>
    <dbReference type="NCBI Taxonomy" id="174260"/>
    <lineage>
        <taxon>Eukaryota</taxon>
        <taxon>Metazoa</taxon>
        <taxon>Cnidaria</taxon>
        <taxon>Anthozoa</taxon>
        <taxon>Hexacorallia</taxon>
        <taxon>Scleractinia</taxon>
        <taxon>Caryophylliina</taxon>
        <taxon>Caryophylliidae</taxon>
        <taxon>Desmophyllum</taxon>
    </lineage>
</organism>
<dbReference type="OrthoDB" id="5953636at2759"/>
<evidence type="ECO:0000256" key="2">
    <source>
        <dbReference type="ARBA" id="ARBA00022679"/>
    </source>
</evidence>
<dbReference type="InterPro" id="IPR030374">
    <property type="entry name" value="PABS"/>
</dbReference>
<reference evidence="5" key="1">
    <citation type="submission" date="2023-01" db="EMBL/GenBank/DDBJ databases">
        <title>Genome assembly of the deep-sea coral Lophelia pertusa.</title>
        <authorList>
            <person name="Herrera S."/>
            <person name="Cordes E."/>
        </authorList>
    </citation>
    <scope>NUCLEOTIDE SEQUENCE</scope>
    <source>
        <strain evidence="5">USNM1676648</strain>
        <tissue evidence="5">Polyp</tissue>
    </source>
</reference>
<dbReference type="PANTHER" id="PTHR46315">
    <property type="entry name" value="SPERMINE SYNTHASE"/>
    <property type="match status" value="1"/>
</dbReference>
<dbReference type="InterPro" id="IPR029063">
    <property type="entry name" value="SAM-dependent_MTases_sf"/>
</dbReference>
<dbReference type="Pfam" id="PF01564">
    <property type="entry name" value="Spermine_synth"/>
    <property type="match status" value="1"/>
</dbReference>
<keyword evidence="2 3" id="KW-0808">Transferase</keyword>
<feature type="domain" description="PABS" evidence="4">
    <location>
        <begin position="1"/>
        <end position="104"/>
    </location>
</feature>
<comment type="similarity">
    <text evidence="1">Belongs to the spermidine/spermine synthase family.</text>
</comment>
<dbReference type="PANTHER" id="PTHR46315:SF1">
    <property type="entry name" value="SPERMINE SYNTHASE"/>
    <property type="match status" value="1"/>
</dbReference>
<dbReference type="AlphaFoldDB" id="A0A9W9YWU7"/>
<dbReference type="PROSITE" id="PS51006">
    <property type="entry name" value="PABS_2"/>
    <property type="match status" value="1"/>
</dbReference>
<dbReference type="SUPFAM" id="SSF53335">
    <property type="entry name" value="S-adenosyl-L-methionine-dependent methyltransferases"/>
    <property type="match status" value="1"/>
</dbReference>
<keyword evidence="3" id="KW-0620">Polyamine biosynthesis</keyword>
<dbReference type="EMBL" id="MU827302">
    <property type="protein sequence ID" value="KAJ7366009.1"/>
    <property type="molecule type" value="Genomic_DNA"/>
</dbReference>
<dbReference type="Gene3D" id="3.40.50.150">
    <property type="entry name" value="Vaccinia Virus protein VP39"/>
    <property type="match status" value="1"/>
</dbReference>
<feature type="active site" description="Proton acceptor" evidence="3">
    <location>
        <position position="17"/>
    </location>
</feature>
<dbReference type="InterPro" id="IPR015576">
    <property type="entry name" value="Spermine_synthase_animal"/>
</dbReference>